<keyword evidence="2" id="KW-1185">Reference proteome</keyword>
<evidence type="ECO:0000313" key="2">
    <source>
        <dbReference type="Proteomes" id="UP001054945"/>
    </source>
</evidence>
<protein>
    <submittedName>
        <fullName evidence="1">Uncharacterized protein</fullName>
    </submittedName>
</protein>
<proteinExistence type="predicted"/>
<gene>
    <name evidence="1" type="ORF">CEXT_69171</name>
</gene>
<comment type="caution">
    <text evidence="1">The sequence shown here is derived from an EMBL/GenBank/DDBJ whole genome shotgun (WGS) entry which is preliminary data.</text>
</comment>
<organism evidence="1 2">
    <name type="scientific">Caerostris extrusa</name>
    <name type="common">Bark spider</name>
    <name type="synonym">Caerostris bankana</name>
    <dbReference type="NCBI Taxonomy" id="172846"/>
    <lineage>
        <taxon>Eukaryota</taxon>
        <taxon>Metazoa</taxon>
        <taxon>Ecdysozoa</taxon>
        <taxon>Arthropoda</taxon>
        <taxon>Chelicerata</taxon>
        <taxon>Arachnida</taxon>
        <taxon>Araneae</taxon>
        <taxon>Araneomorphae</taxon>
        <taxon>Entelegynae</taxon>
        <taxon>Araneoidea</taxon>
        <taxon>Araneidae</taxon>
        <taxon>Caerostris</taxon>
    </lineage>
</organism>
<evidence type="ECO:0000313" key="1">
    <source>
        <dbReference type="EMBL" id="GIY48680.1"/>
    </source>
</evidence>
<dbReference type="AlphaFoldDB" id="A0AAV4TUS9"/>
<dbReference type="EMBL" id="BPLR01011741">
    <property type="protein sequence ID" value="GIY48680.1"/>
    <property type="molecule type" value="Genomic_DNA"/>
</dbReference>
<name>A0AAV4TUS9_CAEEX</name>
<sequence length="74" mass="7997">MECCEKKCKIYDGVPIPSLSAEVGRGVWCNNFDIIPGVKEFMESDSTSVVFCIVPGCVGSIKVSCEDGVFICLN</sequence>
<reference evidence="1 2" key="1">
    <citation type="submission" date="2021-06" db="EMBL/GenBank/DDBJ databases">
        <title>Caerostris extrusa draft genome.</title>
        <authorList>
            <person name="Kono N."/>
            <person name="Arakawa K."/>
        </authorList>
    </citation>
    <scope>NUCLEOTIDE SEQUENCE [LARGE SCALE GENOMIC DNA]</scope>
</reference>
<accession>A0AAV4TUS9</accession>
<dbReference type="Proteomes" id="UP001054945">
    <property type="component" value="Unassembled WGS sequence"/>
</dbReference>